<feature type="signal peptide" evidence="3">
    <location>
        <begin position="1"/>
        <end position="20"/>
    </location>
</feature>
<dbReference type="EMBL" id="CP103416">
    <property type="protein sequence ID" value="UVW33817.1"/>
    <property type="molecule type" value="Genomic_DNA"/>
</dbReference>
<dbReference type="PROSITE" id="PS00122">
    <property type="entry name" value="CARBOXYLESTERASE_B_1"/>
    <property type="match status" value="1"/>
</dbReference>
<evidence type="ECO:0000256" key="1">
    <source>
        <dbReference type="ARBA" id="ARBA00005964"/>
    </source>
</evidence>
<dbReference type="InterPro" id="IPR019826">
    <property type="entry name" value="Carboxylesterase_B_AS"/>
</dbReference>
<dbReference type="Pfam" id="PF00135">
    <property type="entry name" value="COesterase"/>
    <property type="match status" value="2"/>
</dbReference>
<feature type="domain" description="Carboxylesterase type B" evidence="4">
    <location>
        <begin position="430"/>
        <end position="532"/>
    </location>
</feature>
<dbReference type="InterPro" id="IPR029058">
    <property type="entry name" value="AB_hydrolase_fold"/>
</dbReference>
<evidence type="ECO:0000313" key="5">
    <source>
        <dbReference type="EMBL" id="UVW33817.1"/>
    </source>
</evidence>
<keyword evidence="6" id="KW-1185">Reference proteome</keyword>
<keyword evidence="2 3" id="KW-0378">Hydrolase</keyword>
<organism evidence="5 6">
    <name type="scientific">SAR92 clade bacterium H455</name>
    <dbReference type="NCBI Taxonomy" id="2974818"/>
    <lineage>
        <taxon>Bacteria</taxon>
        <taxon>Pseudomonadati</taxon>
        <taxon>Pseudomonadota</taxon>
        <taxon>Gammaproteobacteria</taxon>
        <taxon>Cellvibrionales</taxon>
        <taxon>Porticoccaceae</taxon>
        <taxon>SAR92 clade</taxon>
    </lineage>
</organism>
<dbReference type="PANTHER" id="PTHR11559">
    <property type="entry name" value="CARBOXYLESTERASE"/>
    <property type="match status" value="1"/>
</dbReference>
<keyword evidence="3" id="KW-0732">Signal</keyword>
<comment type="similarity">
    <text evidence="1 3">Belongs to the type-B carboxylesterase/lipase family.</text>
</comment>
<protein>
    <recommendedName>
        <fullName evidence="3">Carboxylic ester hydrolase</fullName>
        <ecNumber evidence="3">3.1.1.-</ecNumber>
    </recommendedName>
</protein>
<dbReference type="InterPro" id="IPR050309">
    <property type="entry name" value="Type-B_Carboxylest/Lipase"/>
</dbReference>
<evidence type="ECO:0000259" key="4">
    <source>
        <dbReference type="Pfam" id="PF00135"/>
    </source>
</evidence>
<feature type="chain" id="PRO_5044983969" description="Carboxylic ester hydrolase" evidence="3">
    <location>
        <begin position="21"/>
        <end position="613"/>
    </location>
</feature>
<dbReference type="EC" id="3.1.1.-" evidence="3"/>
<feature type="domain" description="Carboxylesterase type B" evidence="4">
    <location>
        <begin position="33"/>
        <end position="374"/>
    </location>
</feature>
<accession>A0ABY5TIY4</accession>
<dbReference type="PROSITE" id="PS51257">
    <property type="entry name" value="PROKAR_LIPOPROTEIN"/>
    <property type="match status" value="1"/>
</dbReference>
<proteinExistence type="inferred from homology"/>
<evidence type="ECO:0000313" key="6">
    <source>
        <dbReference type="Proteomes" id="UP001059934"/>
    </source>
</evidence>
<evidence type="ECO:0000256" key="3">
    <source>
        <dbReference type="RuleBase" id="RU361235"/>
    </source>
</evidence>
<gene>
    <name evidence="5" type="ORF">NYF23_07140</name>
</gene>
<sequence length="613" mass="68021">MKMILTITSLLLLSACGLNSPEQPVPINLPQFKIQTTTGISQGRLYASADEEAGAEVVSWFDIPYAQAPIGDLRWRAPRELAAPEQLIVEREDTACVQQASRYGGVEGGAEGVIGSEDCLFLDIRAPKDFAVNKYPVMLWIHGGSNTTGLKDYYDYSKLAARKDVVVVAINYRLGALGWFTHPAIQGQHTGEDQTSNFGHLDIIQSLKWVRDNIAGFGGDAGNVTVFGESAGAHNVYALLASPLAKGLFHRAIAQSGYTATSSLDSAYNLNGVDTFVTRGAWQITQKLLARQGVSESDLSGDAMRQRLKSVDARQLIGLYTDKPDTVDYSPLTTADGIVIPKVGMAAALADPQYAKNVPVISGANKDEVTLWFALHRYFMQTSYPFTKLLPPKVTIKDPQLYNFWVRTRSQAWKARGVDEPLSAMEQAGYDQLYNYRFDWDDQKKSFFIDFPSIFGAAHGTDISFVTGDFKYGPVTSYIYPESEARDQMERTFINVWGDFALSGIPDQSLDFEWQRYNSKTKPYVRLDRDEFLGLQFETETLDTLLAGIAADTNASHLEKCLLVWETLINIGNADIARYQSWNNGQCEQLNARGEQERIALDLIKEFGTSSVL</sequence>
<dbReference type="Gene3D" id="3.40.50.1820">
    <property type="entry name" value="alpha/beta hydrolase"/>
    <property type="match status" value="1"/>
</dbReference>
<dbReference type="SUPFAM" id="SSF53474">
    <property type="entry name" value="alpha/beta-Hydrolases"/>
    <property type="match status" value="1"/>
</dbReference>
<reference evidence="5" key="1">
    <citation type="submission" date="2022-08" db="EMBL/GenBank/DDBJ databases">
        <title>Catabolic pathway analysis in culturable SAR92 clade bacteria reveals their overlooked roles in DMSP degradation in coastal seas.</title>
        <authorList>
            <person name="He X."/>
            <person name="Zhang X."/>
            <person name="Zhang Y."/>
        </authorList>
    </citation>
    <scope>NUCLEOTIDE SEQUENCE</scope>
    <source>
        <strain evidence="5">H455</strain>
    </source>
</reference>
<dbReference type="Proteomes" id="UP001059934">
    <property type="component" value="Chromosome"/>
</dbReference>
<dbReference type="InterPro" id="IPR002018">
    <property type="entry name" value="CarbesteraseB"/>
</dbReference>
<evidence type="ECO:0000256" key="2">
    <source>
        <dbReference type="ARBA" id="ARBA00022801"/>
    </source>
</evidence>
<name>A0ABY5TIY4_9GAMM</name>